<proteinExistence type="predicted"/>
<dbReference type="EMBL" id="KY523104">
    <property type="protein sequence ID" value="QKU35860.1"/>
    <property type="molecule type" value="Genomic_DNA"/>
</dbReference>
<dbReference type="RefSeq" id="YP_010782543.1">
    <property type="nucleotide sequence ID" value="NC_075039.1"/>
</dbReference>
<protein>
    <submittedName>
        <fullName evidence="1">Putative orfan</fullName>
    </submittedName>
</protein>
<dbReference type="GeneID" id="80519307"/>
<reference evidence="1" key="2">
    <citation type="journal article" date="2018" name="Nat. Commun.">
        <title>Tailed giant Tupanvirus possesses the most complete translational apparatus of the known virosphere.</title>
        <authorList>
            <person name="Abrahao J."/>
            <person name="Silva L."/>
            <person name="Silva L.S."/>
            <person name="Khalil J.Y.B."/>
            <person name="Rodrigues R."/>
            <person name="Arantes T."/>
            <person name="Assis F."/>
            <person name="Boratto P."/>
            <person name="Andrade M."/>
            <person name="Kroon E.G."/>
            <person name="Ribeiro B."/>
            <person name="Bergier I."/>
            <person name="Seligmann H."/>
            <person name="Ghigo E."/>
            <person name="Colson P."/>
            <person name="Levasseur A."/>
            <person name="Kroemer G."/>
            <person name="Raoult D."/>
            <person name="La Scola B."/>
        </authorList>
    </citation>
    <scope>NUCLEOTIDE SEQUENCE [LARGE SCALE GENOMIC DNA]</scope>
    <source>
        <strain evidence="1">Soda lake</strain>
    </source>
</reference>
<accession>A0A6N1NPV9</accession>
<evidence type="ECO:0000313" key="1">
    <source>
        <dbReference type="EMBL" id="QKU35860.1"/>
    </source>
</evidence>
<reference evidence="1" key="1">
    <citation type="submission" date="2017-01" db="EMBL/GenBank/DDBJ databases">
        <authorList>
            <person name="Assis F.L."/>
            <person name="Abrahao J.S."/>
            <person name="Silva L."/>
            <person name="Khalil J.B."/>
            <person name="Rodrigues R."/>
            <person name="Silva L.S."/>
            <person name="Arantes T."/>
            <person name="Boratto P."/>
            <person name="Andrade M."/>
            <person name="Kroon E.G."/>
            <person name="Ribeiro B."/>
            <person name="Bergier I."/>
            <person name="Seligmann H."/>
            <person name="Ghigo E."/>
            <person name="Colson P."/>
            <person name="Levasseur A."/>
            <person name="Raoult D."/>
            <person name="Scola B.L."/>
        </authorList>
    </citation>
    <scope>NUCLEOTIDE SEQUENCE</scope>
    <source>
        <strain evidence="1">Soda lake</strain>
    </source>
</reference>
<sequence length="169" mass="20273">MPQFKYETEKYTATYNFGPGFKISYDKKIKSHEQILKYRKEKGMDVYNDIDILVGKYYKNGNTWRCFVRANNIFGNNLNLLSGIDKMLELNEYIIENKLDIPIFCHVHVIDKDIYFAWTYNKKGYFIKQNVHNEIIRVVFLLEKIATTINNNNNHMDHYTDCKDQRDYI</sequence>
<name>A0A6N1NPV9_9VIRU</name>
<dbReference type="KEGG" id="vg:80519307"/>
<organism evidence="1">
    <name type="scientific">Tupanvirus soda lake</name>
    <dbReference type="NCBI Taxonomy" id="2126985"/>
    <lineage>
        <taxon>Viruses</taxon>
        <taxon>Varidnaviria</taxon>
        <taxon>Bamfordvirae</taxon>
        <taxon>Nucleocytoviricota</taxon>
        <taxon>Megaviricetes</taxon>
        <taxon>Imitervirales</taxon>
        <taxon>Mimiviridae</taxon>
        <taxon>Megamimivirinae</taxon>
        <taxon>Tupanvirus</taxon>
        <taxon>Tupanvirus salinum</taxon>
    </lineage>
</organism>